<protein>
    <recommendedName>
        <fullName evidence="1">Transposase IS801/IS1294 domain-containing protein</fullName>
    </recommendedName>
</protein>
<gene>
    <name evidence="2" type="ORF">CTM89_14870</name>
</gene>
<dbReference type="EMBL" id="PYOJ01000019">
    <property type="protein sequence ID" value="PSV88257.1"/>
    <property type="molecule type" value="Genomic_DNA"/>
</dbReference>
<evidence type="ECO:0000313" key="3">
    <source>
        <dbReference type="Proteomes" id="UP000240410"/>
    </source>
</evidence>
<reference evidence="2 3" key="1">
    <citation type="submission" date="2018-03" db="EMBL/GenBank/DDBJ databases">
        <title>Whole genome sequencing of Histamine producing bacteria.</title>
        <authorList>
            <person name="Butler K."/>
        </authorList>
    </citation>
    <scope>NUCLEOTIDE SEQUENCE [LARGE SCALE GENOMIC DNA]</scope>
    <source>
        <strain evidence="2 3">ATCC 33979</strain>
    </source>
</reference>
<dbReference type="OrthoDB" id="6979325at2"/>
<dbReference type="InterPro" id="IPR007069">
    <property type="entry name" value="Transposase_32"/>
</dbReference>
<proteinExistence type="predicted"/>
<dbReference type="GO" id="GO:0006313">
    <property type="term" value="P:DNA transposition"/>
    <property type="evidence" value="ECO:0007669"/>
    <property type="project" value="InterPro"/>
</dbReference>
<dbReference type="AlphaFoldDB" id="A0A2T3M7L0"/>
<evidence type="ECO:0000259" key="1">
    <source>
        <dbReference type="Pfam" id="PF04986"/>
    </source>
</evidence>
<organism evidence="2 3">
    <name type="scientific">Photobacterium leiognathi</name>
    <dbReference type="NCBI Taxonomy" id="553611"/>
    <lineage>
        <taxon>Bacteria</taxon>
        <taxon>Pseudomonadati</taxon>
        <taxon>Pseudomonadota</taxon>
        <taxon>Gammaproteobacteria</taxon>
        <taxon>Vibrionales</taxon>
        <taxon>Vibrionaceae</taxon>
        <taxon>Photobacterium</taxon>
    </lineage>
</organism>
<comment type="caution">
    <text evidence="2">The sequence shown here is derived from an EMBL/GenBank/DDBJ whole genome shotgun (WGS) entry which is preliminary data.</text>
</comment>
<name>A0A2T3M7L0_PHOLE</name>
<feature type="domain" description="Transposase IS801/IS1294" evidence="1">
    <location>
        <begin position="20"/>
        <end position="101"/>
    </location>
</feature>
<dbReference type="GO" id="GO:0003677">
    <property type="term" value="F:DNA binding"/>
    <property type="evidence" value="ECO:0007669"/>
    <property type="project" value="InterPro"/>
</dbReference>
<sequence>MIQFLSSNYSESDLTGEGCPFIRNEQDRSRFLASQYCRRWKQHFAKKAANVTPAMTYLGRYLKRPHISAWRLRHNFQGSLVTFDYLNHWNGRTESLILGPEALQNDSILWFSIEPTSW</sequence>
<dbReference type="GO" id="GO:0004803">
    <property type="term" value="F:transposase activity"/>
    <property type="evidence" value="ECO:0007669"/>
    <property type="project" value="InterPro"/>
</dbReference>
<dbReference type="Proteomes" id="UP000240410">
    <property type="component" value="Unassembled WGS sequence"/>
</dbReference>
<accession>A0A2T3M7L0</accession>
<dbReference type="Pfam" id="PF04986">
    <property type="entry name" value="Y2_Tnp"/>
    <property type="match status" value="1"/>
</dbReference>
<evidence type="ECO:0000313" key="2">
    <source>
        <dbReference type="EMBL" id="PSV88257.1"/>
    </source>
</evidence>